<dbReference type="PANTHER" id="PTHR34580">
    <property type="match status" value="1"/>
</dbReference>
<organism evidence="4 5">
    <name type="scientific">Microlunatus elymi</name>
    <dbReference type="NCBI Taxonomy" id="2596828"/>
    <lineage>
        <taxon>Bacteria</taxon>
        <taxon>Bacillati</taxon>
        <taxon>Actinomycetota</taxon>
        <taxon>Actinomycetes</taxon>
        <taxon>Propionibacteriales</taxon>
        <taxon>Propionibacteriaceae</taxon>
        <taxon>Microlunatus</taxon>
    </lineage>
</organism>
<dbReference type="KEGG" id="mik:FOE78_16305"/>
<dbReference type="PIRSF" id="PIRSF016838">
    <property type="entry name" value="PafC"/>
    <property type="match status" value="1"/>
</dbReference>
<dbReference type="PANTHER" id="PTHR34580:SF1">
    <property type="entry name" value="PROTEIN PAFC"/>
    <property type="match status" value="1"/>
</dbReference>
<keyword evidence="5" id="KW-1185">Reference proteome</keyword>
<dbReference type="Pfam" id="PF25583">
    <property type="entry name" value="WCX"/>
    <property type="match status" value="1"/>
</dbReference>
<evidence type="ECO:0000259" key="2">
    <source>
        <dbReference type="Pfam" id="PF19187"/>
    </source>
</evidence>
<feature type="domain" description="WYL" evidence="1">
    <location>
        <begin position="159"/>
        <end position="224"/>
    </location>
</feature>
<evidence type="ECO:0000313" key="5">
    <source>
        <dbReference type="Proteomes" id="UP000319263"/>
    </source>
</evidence>
<dbReference type="Pfam" id="PF13280">
    <property type="entry name" value="WYL"/>
    <property type="match status" value="1"/>
</dbReference>
<dbReference type="InterPro" id="IPR043839">
    <property type="entry name" value="PafC_HTH"/>
</dbReference>
<sequence>MREKPTAPSRQAAAQTSQSQVRRLLSLIPYLREHDGAAIADVAEAFGVTPERIREDLGVLWMCGLPGLSPGDLIDIDMDAVEGQGVIHLSNADYLTRPLRLSADEALALLLALRTLRGVTAREDRAAIDRALEKLQAVAQVSDRAEVRVTGGREDIQGTVGEALHRGKRLELTYDVASRAETTHRFVDPLRVFVLDGYGYLDAWCYSANALRSFRLDRIAAVEITDVDVAEHDVELRDLAGGWFDALKDAPMVTLALDRSAAWVAEYYPTEQVTEADDGGLTVSLRVSDPAWLRGLLLRLGGGARVLAPEGAGDSAADAATEALDQYAALSGQR</sequence>
<dbReference type="Pfam" id="PF19187">
    <property type="entry name" value="HTH_PafC"/>
    <property type="match status" value="1"/>
</dbReference>
<feature type="domain" description="WCX" evidence="3">
    <location>
        <begin position="253"/>
        <end position="323"/>
    </location>
</feature>
<protein>
    <submittedName>
        <fullName evidence="4">WYL domain-containing protein</fullName>
    </submittedName>
</protein>
<dbReference type="InterPro" id="IPR057727">
    <property type="entry name" value="WCX_dom"/>
</dbReference>
<evidence type="ECO:0000259" key="3">
    <source>
        <dbReference type="Pfam" id="PF25583"/>
    </source>
</evidence>
<dbReference type="InterPro" id="IPR026881">
    <property type="entry name" value="WYL_dom"/>
</dbReference>
<dbReference type="AlphaFoldDB" id="A0A516Q1J6"/>
<name>A0A516Q1J6_9ACTN</name>
<dbReference type="InterPro" id="IPR051534">
    <property type="entry name" value="CBASS_pafABC_assoc_protein"/>
</dbReference>
<gene>
    <name evidence="4" type="ORF">FOE78_16305</name>
</gene>
<dbReference type="PROSITE" id="PS52050">
    <property type="entry name" value="WYL"/>
    <property type="match status" value="1"/>
</dbReference>
<dbReference type="EMBL" id="CP041692">
    <property type="protein sequence ID" value="QDP97278.1"/>
    <property type="molecule type" value="Genomic_DNA"/>
</dbReference>
<dbReference type="OrthoDB" id="5174471at2"/>
<evidence type="ECO:0000259" key="1">
    <source>
        <dbReference type="Pfam" id="PF13280"/>
    </source>
</evidence>
<feature type="domain" description="PafC HTH" evidence="2">
    <location>
        <begin position="20"/>
        <end position="137"/>
    </location>
</feature>
<evidence type="ECO:0000313" key="4">
    <source>
        <dbReference type="EMBL" id="QDP97278.1"/>
    </source>
</evidence>
<accession>A0A516Q1J6</accession>
<dbReference type="Proteomes" id="UP000319263">
    <property type="component" value="Chromosome"/>
</dbReference>
<reference evidence="4 5" key="1">
    <citation type="submission" date="2019-07" db="EMBL/GenBank/DDBJ databases">
        <title>Microlunatus dokdonensis sp. nov. isolated from the rhizospheric soil of the wild plant Elymus tsukushiensis.</title>
        <authorList>
            <person name="Ghim S.-Y."/>
            <person name="Hwang Y.-J."/>
            <person name="Son J.-S."/>
            <person name="Shin J.-H."/>
        </authorList>
    </citation>
    <scope>NUCLEOTIDE SEQUENCE [LARGE SCALE GENOMIC DNA]</scope>
    <source>
        <strain evidence="4 5">KUDC0627</strain>
    </source>
</reference>
<dbReference type="InterPro" id="IPR028349">
    <property type="entry name" value="PafC-like"/>
</dbReference>
<proteinExistence type="predicted"/>
<dbReference type="RefSeq" id="WP_143987239.1">
    <property type="nucleotide sequence ID" value="NZ_CP041692.1"/>
</dbReference>